<evidence type="ECO:0000313" key="6">
    <source>
        <dbReference type="Proteomes" id="UP001243330"/>
    </source>
</evidence>
<reference evidence="5" key="1">
    <citation type="submission" date="2023-01" db="EMBL/GenBank/DDBJ databases">
        <title>Colletotrichum chrysophilum M932 genome sequence.</title>
        <authorList>
            <person name="Baroncelli R."/>
        </authorList>
    </citation>
    <scope>NUCLEOTIDE SEQUENCE</scope>
    <source>
        <strain evidence="5">M932</strain>
    </source>
</reference>
<comment type="similarity">
    <text evidence="2">Belongs to the cerato-platanin family.</text>
</comment>
<evidence type="ECO:0000313" key="5">
    <source>
        <dbReference type="EMBL" id="KAK1842069.1"/>
    </source>
</evidence>
<comment type="subcellular location">
    <subcellularLocation>
        <location evidence="1">Secreted</location>
    </subcellularLocation>
</comment>
<evidence type="ECO:0000256" key="4">
    <source>
        <dbReference type="SAM" id="MobiDB-lite"/>
    </source>
</evidence>
<feature type="region of interest" description="Disordered" evidence="4">
    <location>
        <begin position="1"/>
        <end position="37"/>
    </location>
</feature>
<keyword evidence="3" id="KW-0964">Secreted</keyword>
<dbReference type="InterPro" id="IPR036908">
    <property type="entry name" value="RlpA-like_sf"/>
</dbReference>
<proteinExistence type="inferred from homology"/>
<gene>
    <name evidence="5" type="ORF">CCHR01_15311</name>
</gene>
<dbReference type="Proteomes" id="UP001243330">
    <property type="component" value="Unassembled WGS sequence"/>
</dbReference>
<accession>A0AAD9E8T4</accession>
<dbReference type="SUPFAM" id="SSF50685">
    <property type="entry name" value="Barwin-like endoglucanases"/>
    <property type="match status" value="1"/>
</dbReference>
<comment type="caution">
    <text evidence="5">The sequence shown here is derived from an EMBL/GenBank/DDBJ whole genome shotgun (WGS) entry which is preliminary data.</text>
</comment>
<evidence type="ECO:0000256" key="2">
    <source>
        <dbReference type="ARBA" id="ARBA00010421"/>
    </source>
</evidence>
<evidence type="ECO:0000256" key="1">
    <source>
        <dbReference type="ARBA" id="ARBA00004613"/>
    </source>
</evidence>
<dbReference type="EMBL" id="JAQOWY010000437">
    <property type="protein sequence ID" value="KAK1842069.1"/>
    <property type="molecule type" value="Genomic_DNA"/>
</dbReference>
<dbReference type="GO" id="GO:0005576">
    <property type="term" value="C:extracellular region"/>
    <property type="evidence" value="ECO:0007669"/>
    <property type="project" value="UniProtKB-SubCell"/>
</dbReference>
<dbReference type="Pfam" id="PF07249">
    <property type="entry name" value="Cerato-platanin"/>
    <property type="match status" value="1"/>
</dbReference>
<dbReference type="AlphaFoldDB" id="A0AAD9E8T4"/>
<keyword evidence="6" id="KW-1185">Reference proteome</keyword>
<dbReference type="Gene3D" id="2.40.40.10">
    <property type="entry name" value="RlpA-like domain"/>
    <property type="match status" value="1"/>
</dbReference>
<organism evidence="5 6">
    <name type="scientific">Colletotrichum chrysophilum</name>
    <dbReference type="NCBI Taxonomy" id="1836956"/>
    <lineage>
        <taxon>Eukaryota</taxon>
        <taxon>Fungi</taxon>
        <taxon>Dikarya</taxon>
        <taxon>Ascomycota</taxon>
        <taxon>Pezizomycotina</taxon>
        <taxon>Sordariomycetes</taxon>
        <taxon>Hypocreomycetidae</taxon>
        <taxon>Glomerellales</taxon>
        <taxon>Glomerellaceae</taxon>
        <taxon>Colletotrichum</taxon>
        <taxon>Colletotrichum gloeosporioides species complex</taxon>
    </lineage>
</organism>
<sequence>MVMARRLDTAGASSPSTRSGDGAVASAGMGAVEARDDVGVDGRKPRRLMDLAGRRDSIKRDEQLTTSDLFFHPPPHQLLHQPSQPQPQLQTTHLHYQAPKPHPPTTTAKMQFSNLVTILSSVAAAAAVSVSFDTGYDDGARSLTAVSCSDGANGLITKYGWQTQANVARFPYIGGSDAIAGWNSPNCGTCWQLTYNGKSINVLAVDHAGSGFNLALGAMNDLTNGQANQLGRIDAQATQVALSACGL</sequence>
<dbReference type="CDD" id="cd22778">
    <property type="entry name" value="DPBB_CEPL-like"/>
    <property type="match status" value="1"/>
</dbReference>
<protein>
    <submittedName>
        <fullName evidence="5">Cerato-platanin</fullName>
    </submittedName>
</protein>
<evidence type="ECO:0000256" key="3">
    <source>
        <dbReference type="ARBA" id="ARBA00022525"/>
    </source>
</evidence>
<dbReference type="InterPro" id="IPR010829">
    <property type="entry name" value="Cerato-platanin"/>
</dbReference>
<name>A0AAD9E8T4_9PEZI</name>